<reference evidence="2 3" key="1">
    <citation type="submission" date="2016-10" db="EMBL/GenBank/DDBJ databases">
        <authorList>
            <person name="de Groot N.N."/>
        </authorList>
    </citation>
    <scope>NUCLEOTIDE SEQUENCE [LARGE SCALE GENOMIC DNA]</scope>
    <source>
        <strain evidence="2">MBHS1</strain>
    </source>
</reference>
<dbReference type="EMBL" id="FMSV02000522">
    <property type="protein sequence ID" value="SEH07182.1"/>
    <property type="molecule type" value="Genomic_DNA"/>
</dbReference>
<accession>A0A1H6FAQ2</accession>
<feature type="domain" description="HEPN" evidence="1">
    <location>
        <begin position="41"/>
        <end position="112"/>
    </location>
</feature>
<dbReference type="Proteomes" id="UP000236724">
    <property type="component" value="Unassembled WGS sequence"/>
</dbReference>
<dbReference type="OrthoDB" id="5628346at2"/>
<gene>
    <name evidence="2" type="ORF">MBHS_03056</name>
</gene>
<dbReference type="RefSeq" id="WP_103920880.1">
    <property type="nucleotide sequence ID" value="NZ_FMSV02000522.1"/>
</dbReference>
<organism evidence="2 3">
    <name type="scientific">Candidatus Venteria ishoeyi</name>
    <dbReference type="NCBI Taxonomy" id="1899563"/>
    <lineage>
        <taxon>Bacteria</taxon>
        <taxon>Pseudomonadati</taxon>
        <taxon>Pseudomonadota</taxon>
        <taxon>Gammaproteobacteria</taxon>
        <taxon>Thiotrichales</taxon>
        <taxon>Thiotrichaceae</taxon>
        <taxon>Venteria</taxon>
    </lineage>
</organism>
<dbReference type="Pfam" id="PF05168">
    <property type="entry name" value="HEPN"/>
    <property type="match status" value="1"/>
</dbReference>
<dbReference type="AlphaFoldDB" id="A0A1H6FAQ2"/>
<dbReference type="Gene3D" id="1.20.120.330">
    <property type="entry name" value="Nucleotidyltransferases domain 2"/>
    <property type="match status" value="1"/>
</dbReference>
<evidence type="ECO:0000313" key="3">
    <source>
        <dbReference type="Proteomes" id="UP000236724"/>
    </source>
</evidence>
<keyword evidence="3" id="KW-1185">Reference proteome</keyword>
<protein>
    <recommendedName>
        <fullName evidence="1">HEPN domain-containing protein</fullName>
    </recommendedName>
</protein>
<name>A0A1H6FAQ2_9GAMM</name>
<evidence type="ECO:0000313" key="2">
    <source>
        <dbReference type="EMBL" id="SEH07182.1"/>
    </source>
</evidence>
<dbReference type="InterPro" id="IPR007842">
    <property type="entry name" value="HEPN_dom"/>
</dbReference>
<sequence length="148" mass="17321">MNIATIYQEKLEQFKNVENLAGKAWEHAMAIDLLSKADINDCSIECFHYQQMMELFFKHLLETKSQFGSYSKSHKLQKLLEEVIASTKFRTDKTKYFMALQVITVCAEEYRYNFLIDCEGYKQSVNICDNLLNELIEFDESTEIQADS</sequence>
<proteinExistence type="predicted"/>
<evidence type="ECO:0000259" key="1">
    <source>
        <dbReference type="Pfam" id="PF05168"/>
    </source>
</evidence>